<dbReference type="Proteomes" id="UP000772434">
    <property type="component" value="Unassembled WGS sequence"/>
</dbReference>
<name>A0A9P5PC83_9AGAR</name>
<feature type="chain" id="PRO_5040216071" evidence="1">
    <location>
        <begin position="23"/>
        <end position="264"/>
    </location>
</feature>
<comment type="caution">
    <text evidence="2">The sequence shown here is derived from an EMBL/GenBank/DDBJ whole genome shotgun (WGS) entry which is preliminary data.</text>
</comment>
<accession>A0A9P5PC83</accession>
<keyword evidence="3" id="KW-1185">Reference proteome</keyword>
<protein>
    <submittedName>
        <fullName evidence="2">Uncharacterized protein</fullName>
    </submittedName>
</protein>
<gene>
    <name evidence="2" type="ORF">BDP27DRAFT_1369879</name>
</gene>
<evidence type="ECO:0000313" key="3">
    <source>
        <dbReference type="Proteomes" id="UP000772434"/>
    </source>
</evidence>
<feature type="signal peptide" evidence="1">
    <location>
        <begin position="1"/>
        <end position="22"/>
    </location>
</feature>
<evidence type="ECO:0000313" key="2">
    <source>
        <dbReference type="EMBL" id="KAF9061193.1"/>
    </source>
</evidence>
<dbReference type="EMBL" id="JADNRY010000211">
    <property type="protein sequence ID" value="KAF9061193.1"/>
    <property type="molecule type" value="Genomic_DNA"/>
</dbReference>
<proteinExistence type="predicted"/>
<sequence>MQLKVVCLYLLATLMSTSIVCAAPPGQRPPHNPHSGEETASVQSHLTRAFATLKAEHTGASVQEVLDLTSFKFHSSSVPALKQPPHKYIFKIKGGKVCVPSCLGWYVATVNRIEVYYPTTGSRVKFGVLQGYHPVKTFDWEAERKQFFDAVKPLEKWNANHDKEKCFECLCGDHANPPRFPHEVDDWSHLDIKPHIKKTPTLERWVLYAFLVLKENRRPLNLNRRPRSIQCCASIVFWPLANTRPFPRIRLSTAITIPSDSGES</sequence>
<reference evidence="2" key="1">
    <citation type="submission" date="2020-11" db="EMBL/GenBank/DDBJ databases">
        <authorList>
            <consortium name="DOE Joint Genome Institute"/>
            <person name="Ahrendt S."/>
            <person name="Riley R."/>
            <person name="Andreopoulos W."/>
            <person name="Labutti K."/>
            <person name="Pangilinan J."/>
            <person name="Ruiz-Duenas F.J."/>
            <person name="Barrasa J.M."/>
            <person name="Sanchez-Garcia M."/>
            <person name="Camarero S."/>
            <person name="Miyauchi S."/>
            <person name="Serrano A."/>
            <person name="Linde D."/>
            <person name="Babiker R."/>
            <person name="Drula E."/>
            <person name="Ayuso-Fernandez I."/>
            <person name="Pacheco R."/>
            <person name="Padilla G."/>
            <person name="Ferreira P."/>
            <person name="Barriuso J."/>
            <person name="Kellner H."/>
            <person name="Castanera R."/>
            <person name="Alfaro M."/>
            <person name="Ramirez L."/>
            <person name="Pisabarro A.G."/>
            <person name="Kuo A."/>
            <person name="Tritt A."/>
            <person name="Lipzen A."/>
            <person name="He G."/>
            <person name="Yan M."/>
            <person name="Ng V."/>
            <person name="Cullen D."/>
            <person name="Martin F."/>
            <person name="Rosso M.-N."/>
            <person name="Henrissat B."/>
            <person name="Hibbett D."/>
            <person name="Martinez A.T."/>
            <person name="Grigoriev I.V."/>
        </authorList>
    </citation>
    <scope>NUCLEOTIDE SEQUENCE</scope>
    <source>
        <strain evidence="2">AH 40177</strain>
    </source>
</reference>
<evidence type="ECO:0000256" key="1">
    <source>
        <dbReference type="SAM" id="SignalP"/>
    </source>
</evidence>
<keyword evidence="1" id="KW-0732">Signal</keyword>
<organism evidence="2 3">
    <name type="scientific">Rhodocollybia butyracea</name>
    <dbReference type="NCBI Taxonomy" id="206335"/>
    <lineage>
        <taxon>Eukaryota</taxon>
        <taxon>Fungi</taxon>
        <taxon>Dikarya</taxon>
        <taxon>Basidiomycota</taxon>
        <taxon>Agaricomycotina</taxon>
        <taxon>Agaricomycetes</taxon>
        <taxon>Agaricomycetidae</taxon>
        <taxon>Agaricales</taxon>
        <taxon>Marasmiineae</taxon>
        <taxon>Omphalotaceae</taxon>
        <taxon>Rhodocollybia</taxon>
    </lineage>
</organism>
<dbReference type="AlphaFoldDB" id="A0A9P5PC83"/>